<accession>A0A414J4B3</accession>
<name>A0A414J4B3_9FIRM</name>
<dbReference type="Proteomes" id="UP000283745">
    <property type="component" value="Unassembled WGS sequence"/>
</dbReference>
<evidence type="ECO:0000313" key="2">
    <source>
        <dbReference type="Proteomes" id="UP000283745"/>
    </source>
</evidence>
<evidence type="ECO:0000313" key="1">
    <source>
        <dbReference type="EMBL" id="RHE39236.1"/>
    </source>
</evidence>
<reference evidence="1 2" key="1">
    <citation type="submission" date="2018-08" db="EMBL/GenBank/DDBJ databases">
        <title>A genome reference for cultivated species of the human gut microbiota.</title>
        <authorList>
            <person name="Zou Y."/>
            <person name="Xue W."/>
            <person name="Luo G."/>
        </authorList>
    </citation>
    <scope>NUCLEOTIDE SEQUENCE [LARGE SCALE GENOMIC DNA]</scope>
    <source>
        <strain evidence="1 2">AM28-23</strain>
    </source>
</reference>
<dbReference type="NCBIfam" id="TIGR02532">
    <property type="entry name" value="IV_pilin_GFxxxE"/>
    <property type="match status" value="1"/>
</dbReference>
<dbReference type="RefSeq" id="WP_015541230.1">
    <property type="nucleotide sequence ID" value="NZ_CABJFK010000008.1"/>
</dbReference>
<gene>
    <name evidence="1" type="ORF">DW740_10830</name>
</gene>
<organism evidence="1 2">
    <name type="scientific">Blautia obeum</name>
    <dbReference type="NCBI Taxonomy" id="40520"/>
    <lineage>
        <taxon>Bacteria</taxon>
        <taxon>Bacillati</taxon>
        <taxon>Bacillota</taxon>
        <taxon>Clostridia</taxon>
        <taxon>Lachnospirales</taxon>
        <taxon>Lachnospiraceae</taxon>
        <taxon>Blautia</taxon>
    </lineage>
</organism>
<protein>
    <submittedName>
        <fullName evidence="1">Prepilin-type cleavage/methylation domain-containing protein</fullName>
    </submittedName>
</protein>
<proteinExistence type="predicted"/>
<dbReference type="InterPro" id="IPR045584">
    <property type="entry name" value="Pilin-like"/>
</dbReference>
<dbReference type="EMBL" id="QSKF01000008">
    <property type="protein sequence ID" value="RHE39236.1"/>
    <property type="molecule type" value="Genomic_DNA"/>
</dbReference>
<dbReference type="SUPFAM" id="SSF54523">
    <property type="entry name" value="Pili subunits"/>
    <property type="match status" value="1"/>
</dbReference>
<sequence length="132" mass="14883">MERNNNGFTLVELVVVISILGVLIAILAPGYTSKIHKAKVATDWANVKSYYNEIQTDYMFTDKYNPKVPIDWHTNPNYNWKMLTSLSGEKVPMKTGMCAVNFEESNGYSITYQCNAGHSQCEFEVGVQKSDS</sequence>
<comment type="caution">
    <text evidence="1">The sequence shown here is derived from an EMBL/GenBank/DDBJ whole genome shotgun (WGS) entry which is preliminary data.</text>
</comment>
<dbReference type="Pfam" id="PF07963">
    <property type="entry name" value="N_methyl"/>
    <property type="match status" value="1"/>
</dbReference>
<dbReference type="AlphaFoldDB" id="A0A414J4B3"/>
<dbReference type="InterPro" id="IPR012902">
    <property type="entry name" value="N_methyl_site"/>
</dbReference>
<dbReference type="Gene3D" id="3.30.700.10">
    <property type="entry name" value="Glycoprotein, Type 4 Pilin"/>
    <property type="match status" value="1"/>
</dbReference>